<dbReference type="VEuPathDB" id="HostDB:ENSG00000170260"/>
<dbReference type="HGNC" id="HGNC:13004">
    <property type="gene designation" value="ZNF212"/>
</dbReference>
<reference evidence="1" key="3">
    <citation type="journal article" date="2004" name="Nature">
        <title>Finishing the euchromatic sequence of the human genome.</title>
        <authorList>
            <consortium name="International Human Genome Sequencing Consortium"/>
        </authorList>
    </citation>
    <scope>NUCLEOTIDE SEQUENCE [LARGE SCALE GENOMIC DNA]</scope>
</reference>
<sequence length="50" mass="5453">MAESAPARVKRHRRAGSRARWGWRSPLPGAGLRGLDAAGVLVSRGCRWRG</sequence>
<dbReference type="ExpressionAtlas" id="F2Z3G9">
    <property type="expression patterns" value="baseline and differential"/>
</dbReference>
<organism evidence="1 2">
    <name type="scientific">Homo sapiens</name>
    <name type="common">Human</name>
    <dbReference type="NCBI Taxonomy" id="9606"/>
    <lineage>
        <taxon>Eukaryota</taxon>
        <taxon>Metazoa</taxon>
        <taxon>Chordata</taxon>
        <taxon>Craniata</taxon>
        <taxon>Vertebrata</taxon>
        <taxon>Euteleostomi</taxon>
        <taxon>Mammalia</taxon>
        <taxon>Eutheria</taxon>
        <taxon>Euarchontoglires</taxon>
        <taxon>Primates</taxon>
        <taxon>Haplorrhini</taxon>
        <taxon>Catarrhini</taxon>
        <taxon>Hominidae</taxon>
        <taxon>Homo</taxon>
    </lineage>
</organism>
<dbReference type="OrthoDB" id="654211at2759"/>
<reference evidence="1" key="1">
    <citation type="journal article" date="2001" name="Nature">
        <title>Initial sequencing and analysis of the human genome.</title>
        <authorList>
            <consortium name="International Human Genome Sequencing Consortium"/>
            <person name="Lander E.S."/>
            <person name="Linton L.M."/>
            <person name="Birren B."/>
            <person name="Nusbaum C."/>
            <person name="Zody M.C."/>
            <person name="Baldwin J."/>
            <person name="Devon K."/>
            <person name="Dewar K."/>
            <person name="Doyle M."/>
            <person name="FitzHugh W."/>
            <person name="Funke R."/>
            <person name="Gage D."/>
            <person name="Harris K."/>
            <person name="Heaford A."/>
            <person name="Howland J."/>
            <person name="Kann L."/>
            <person name="Lehoczky J."/>
            <person name="LeVine R."/>
            <person name="McEwan P."/>
            <person name="McKernan K."/>
            <person name="Meldrim J."/>
            <person name="Mesirov J.P."/>
            <person name="Miranda C."/>
            <person name="Morris W."/>
            <person name="Naylor J."/>
            <person name="Raymond C."/>
            <person name="Rosetti M."/>
            <person name="Santos R."/>
            <person name="Sheridan A."/>
            <person name="Sougnez C."/>
            <person name="Stange-Thomann N."/>
            <person name="Stojanovic N."/>
            <person name="Subramanian A."/>
            <person name="Wyman D."/>
            <person name="Rogers J."/>
            <person name="Sulston J."/>
            <person name="Ainscough R."/>
            <person name="Beck S."/>
            <person name="Bentley D."/>
            <person name="Burton J."/>
            <person name="Clee C."/>
            <person name="Carter N."/>
            <person name="Coulson A."/>
            <person name="Deadman R."/>
            <person name="Deloukas P."/>
            <person name="Dunham A."/>
            <person name="Dunham I."/>
            <person name="Durbin R."/>
            <person name="French L."/>
            <person name="Grafham D."/>
            <person name="Gregory S."/>
            <person name="Hubbard T."/>
            <person name="Humphray S."/>
            <person name="Hunt A."/>
            <person name="Jones M."/>
            <person name="Lloyd C."/>
            <person name="McMurray A."/>
            <person name="Matthews L."/>
            <person name="Mercer S."/>
            <person name="Milne S."/>
            <person name="Mullikin J.C."/>
            <person name="Mungall A."/>
            <person name="Plumb R."/>
            <person name="Ross M."/>
            <person name="Shownkeen R."/>
            <person name="Sims S."/>
            <person name="Waterston R.H."/>
            <person name="Wilson R.K."/>
            <person name="Hillier L.W."/>
            <person name="McPherson J.D."/>
            <person name="Marra M.A."/>
            <person name="Mardis E.R."/>
            <person name="Fulton L.A."/>
            <person name="Chinwalla A.T."/>
            <person name="Pepin K.H."/>
            <person name="Gish W.R."/>
            <person name="Chissoe S.L."/>
            <person name="Wendl M.C."/>
            <person name="Delehaunty K.D."/>
            <person name="Miner T.L."/>
            <person name="Delehaunty A."/>
            <person name="Kramer J.B."/>
            <person name="Cook L.L."/>
            <person name="Fulton R.S."/>
            <person name="Johnson D.L."/>
            <person name="Minx P.J."/>
            <person name="Clifton S.W."/>
            <person name="Hawkins T."/>
            <person name="Branscomb E."/>
            <person name="Predki P."/>
            <person name="Richardson P."/>
            <person name="Wenning S."/>
            <person name="Slezak T."/>
            <person name="Doggett N."/>
            <person name="Cheng J.F."/>
            <person name="Olsen A."/>
            <person name="Lucas S."/>
            <person name="Elkin C."/>
            <person name="Uberbacher E."/>
            <person name="Frazier M."/>
            <person name="Gibbs R.A."/>
            <person name="Muzny D.M."/>
            <person name="Scherer S.E."/>
            <person name="Bouck J.B."/>
            <person name="Sodergren E.J."/>
            <person name="Worley K.C."/>
            <person name="Rives C.M."/>
            <person name="Gorrell J.H."/>
            <person name="Metzker M.L."/>
            <person name="Naylor S.L."/>
            <person name="Kucherlapati R.S."/>
            <person name="Nelson D.L."/>
            <person name="Weinstock G.M."/>
            <person name="Sakaki Y."/>
            <person name="Fujiyama A."/>
            <person name="Hattori M."/>
            <person name="Yada T."/>
            <person name="Toyoda A."/>
            <person name="Itoh T."/>
            <person name="Kawagoe C."/>
            <person name="Watanabe H."/>
            <person name="Totoki Y."/>
            <person name="Taylor T."/>
            <person name="Weissenbach J."/>
            <person name="Heilig R."/>
            <person name="Saurin W."/>
            <person name="Artiguenave F."/>
            <person name="Brottier P."/>
            <person name="Bruls T."/>
            <person name="Pelletier E."/>
            <person name="Robert C."/>
            <person name="Wincker P."/>
            <person name="Smith D.R."/>
            <person name="Doucette-Stamm L."/>
            <person name="Rubenfield M."/>
            <person name="Weinstock K."/>
            <person name="Lee H.M."/>
            <person name="Dubois J."/>
            <person name="Rosenthal A."/>
            <person name="Platzer M."/>
            <person name="Nyakatura G."/>
            <person name="Taudien S."/>
            <person name="Rump A."/>
            <person name="Yang H."/>
            <person name="Yu J."/>
            <person name="Wang J."/>
            <person name="Huang G."/>
            <person name="Gu J."/>
            <person name="Hood L."/>
            <person name="Rowen L."/>
            <person name="Madan A."/>
            <person name="Qin S."/>
            <person name="Davis R.W."/>
            <person name="Federspiel N.A."/>
            <person name="Abola A.P."/>
            <person name="Proctor M.J."/>
            <person name="Myers R.M."/>
            <person name="Schmutz J."/>
            <person name="Dickson M."/>
            <person name="Grimwood J."/>
            <person name="Cox D.R."/>
            <person name="Olson M.V."/>
            <person name="Kaul R."/>
            <person name="Raymond C."/>
            <person name="Shimizu N."/>
            <person name="Kawasaki K."/>
            <person name="Minoshima S."/>
            <person name="Evans G.A."/>
            <person name="Athanasiou M."/>
            <person name="Schultz R."/>
            <person name="Roe B.A."/>
            <person name="Chen F."/>
            <person name="Pan H."/>
            <person name="Ramser J."/>
            <person name="Lehrach H."/>
            <person name="Reinhardt R."/>
            <person name="McCombie W.R."/>
            <person name="de la Bastide M."/>
            <person name="Dedhia N."/>
            <person name="Blocker H."/>
            <person name="Hornischer K."/>
            <person name="Nordsiek G."/>
            <person name="Agarwala R."/>
            <person name="Aravind L."/>
            <person name="Bailey J.A."/>
            <person name="Bateman A."/>
            <person name="Batzoglou S."/>
            <person name="Birney E."/>
            <person name="Bork P."/>
            <person name="Brown D.G."/>
            <person name="Burge C.B."/>
            <person name="Cerutti L."/>
            <person name="Chen H.C."/>
            <person name="Church D."/>
            <person name="Clamp M."/>
            <person name="Copley R.R."/>
            <person name="Doerks T."/>
            <person name="Eddy S.R."/>
            <person name="Eichler E.E."/>
            <person name="Furey T.S."/>
            <person name="Galagan J."/>
            <person name="Gilbert J.G."/>
            <person name="Harmon C."/>
            <person name="Hayashizaki Y."/>
            <person name="Haussler D."/>
            <person name="Hermjakob H."/>
            <person name="Hokamp K."/>
            <person name="Jang W."/>
            <person name="Johnson L.S."/>
            <person name="Jones T.A."/>
            <person name="Kasif S."/>
            <person name="Kaspryzk A."/>
            <person name="Kennedy S."/>
            <person name="Kent W.J."/>
            <person name="Kitts P."/>
            <person name="Koonin E.V."/>
            <person name="Korf I."/>
            <person name="Kulp D."/>
            <person name="Lancet D."/>
            <person name="Lowe T.M."/>
            <person name="McLysaght A."/>
            <person name="Mikkelsen T."/>
            <person name="Moran J.V."/>
            <person name="Mulder N."/>
            <person name="Pollara V.J."/>
            <person name="Ponting C.P."/>
            <person name="Schuler G."/>
            <person name="Schultz J."/>
            <person name="Slater G."/>
            <person name="Smit A.F."/>
            <person name="Stupka E."/>
            <person name="Szustakowski J."/>
            <person name="Thierry-Mieg D."/>
            <person name="Thierry-Mieg J."/>
            <person name="Wagner L."/>
            <person name="Wallis J."/>
            <person name="Wheeler R."/>
            <person name="Williams A."/>
            <person name="Wolf Y.I."/>
            <person name="Wolfe K.H."/>
            <person name="Yang S.P."/>
            <person name="Yeh R.F."/>
            <person name="Collins F."/>
            <person name="Guyer M.S."/>
            <person name="Peterson J."/>
            <person name="Felsenfeld A."/>
            <person name="Wetterstrand K.A."/>
            <person name="Patrinos A."/>
            <person name="Morgan M.J."/>
            <person name="de Jong P."/>
            <person name="Catanese J.J."/>
            <person name="Osoegawa K."/>
            <person name="Shizuya H."/>
            <person name="Choi S."/>
            <person name="Chen Y.J."/>
        </authorList>
    </citation>
    <scope>NUCLEOTIDE SEQUENCE [LARGE SCALE GENOMIC DNA]</scope>
</reference>
<dbReference type="HOGENOM" id="CLU_3124558_0_0_1"/>
<evidence type="ECO:0000313" key="1">
    <source>
        <dbReference type="Ensembl" id="ENSP00000418281.1"/>
    </source>
</evidence>
<accession>F2Z3G9</accession>
<evidence type="ECO:0000313" key="2">
    <source>
        <dbReference type="Proteomes" id="UP000005640"/>
    </source>
</evidence>
<keyword evidence="2" id="KW-1185">Reference proteome</keyword>
<dbReference type="ChiTaRS" id="ZNF212">
    <property type="organism name" value="human"/>
</dbReference>
<gene>
    <name evidence="1" type="primary">ZNF212</name>
</gene>
<dbReference type="AlphaFoldDB" id="F2Z3G9"/>
<dbReference type="UCSC" id="uc064jaa.1">
    <property type="organism name" value="human"/>
</dbReference>
<protein>
    <submittedName>
        <fullName evidence="1">Zinc finger protein 212</fullName>
    </submittedName>
</protein>
<name>F2Z3G9_HUMAN</name>
<dbReference type="GeneTree" id="ENSGT00940000162364"/>
<dbReference type="Ensembl" id="ENST00000462724.1">
    <property type="protein sequence ID" value="ENSP00000418167.1"/>
    <property type="gene ID" value="ENSG00000170260.9"/>
</dbReference>
<reference evidence="1" key="4">
    <citation type="submission" date="2025-05" db="UniProtKB">
        <authorList>
            <consortium name="Ensembl"/>
        </authorList>
    </citation>
    <scope>IDENTIFICATION</scope>
</reference>
<dbReference type="Bgee" id="ENSG00000170260">
    <property type="expression patterns" value="Expressed in lower esophagus mucosa and 217 other cell types or tissues"/>
</dbReference>
<dbReference type="EMBL" id="AC004890">
    <property type="status" value="NOT_ANNOTATED_CDS"/>
    <property type="molecule type" value="Genomic_DNA"/>
</dbReference>
<reference evidence="1 2" key="2">
    <citation type="journal article" date="2003" name="Nature">
        <title>The DNA sequence of human chromosome 7.</title>
        <authorList>
            <person name="Hillier L.W."/>
            <person name="Fulton R.S."/>
            <person name="Fulton L.A."/>
            <person name="Graves T.A."/>
            <person name="Pepin K.H."/>
            <person name="Wagner-McPherson C."/>
            <person name="Layman D."/>
            <person name="Maas J."/>
            <person name="Jaeger S."/>
            <person name="Walker R."/>
            <person name="Wylie K."/>
            <person name="Sekhon M."/>
            <person name="Becker M.C."/>
            <person name="O'Laughlin M.D."/>
            <person name="Schaller M.E."/>
            <person name="Fewell G.A."/>
            <person name="Delehaunty K.D."/>
            <person name="Miner T.L."/>
            <person name="Nash W.E."/>
            <person name="Cordes M."/>
            <person name="Du H."/>
            <person name="Sun H."/>
            <person name="Edwards J."/>
            <person name="Bradshaw-Cordum H."/>
            <person name="Ali J."/>
            <person name="Andrews S."/>
            <person name="Isak A."/>
            <person name="Vanbrunt A."/>
            <person name="Nguyen C."/>
            <person name="Du F."/>
            <person name="Lamar B."/>
            <person name="Courtney L."/>
            <person name="Kalicki J."/>
            <person name="Ozersky P."/>
            <person name="Bielicki L."/>
            <person name="Scott K."/>
            <person name="Holmes A."/>
            <person name="Harkins R."/>
            <person name="Harris A."/>
            <person name="Strong C.M."/>
            <person name="Hou S."/>
            <person name="Tomlinson C."/>
            <person name="Dauphin-Kohlberg S."/>
            <person name="Kozlowicz-Reilly A."/>
            <person name="Leonard S."/>
            <person name="Rohlfing T."/>
            <person name="Rock S.M."/>
            <person name="Tin-Wollam A.M."/>
            <person name="Abbott A."/>
            <person name="Minx P."/>
            <person name="Maupin R."/>
            <person name="Strowmatt C."/>
            <person name="Latreille P."/>
            <person name="Miller N."/>
            <person name="Johnson D."/>
            <person name="Murray J."/>
            <person name="Woessner J.P."/>
            <person name="Wendl M.C."/>
            <person name="Yang S.P."/>
            <person name="Schultz B.R."/>
            <person name="Wallis J.W."/>
            <person name="Spieth J."/>
            <person name="Bieri T.A."/>
            <person name="Nelson J.O."/>
            <person name="Berkowicz N."/>
            <person name="Wohldmann P.E."/>
            <person name="Cook L.L."/>
            <person name="Hickenbotham M.T."/>
            <person name="Eldred J."/>
            <person name="Williams D."/>
            <person name="Bedell J.A."/>
            <person name="Mardis E.R."/>
            <person name="Clifton S.W."/>
            <person name="Chissoe S.L."/>
            <person name="Marra M.A."/>
            <person name="Raymond C."/>
            <person name="Haugen E."/>
            <person name="Gillett W."/>
            <person name="Zhou Y."/>
            <person name="James R."/>
            <person name="Phelps K."/>
            <person name="Iadanoto S."/>
            <person name="Bubb K."/>
            <person name="Simms E."/>
            <person name="Levy R."/>
            <person name="Clendenning J."/>
            <person name="Kaul R."/>
            <person name="Kent W.J."/>
            <person name="Furey T.S."/>
            <person name="Baertsch R.A."/>
            <person name="Brent M.R."/>
            <person name="Keibler E."/>
            <person name="Flicek P."/>
            <person name="Bork P."/>
            <person name="Suyama M."/>
            <person name="Bailey J.A."/>
            <person name="Portnoy M.E."/>
            <person name="Torrents D."/>
            <person name="Chinwalla A.T."/>
            <person name="Gish W.R."/>
            <person name="Eddy S.R."/>
            <person name="McPherson J.D."/>
            <person name="Olson M.V."/>
            <person name="Eichler E.E."/>
            <person name="Green E.D."/>
            <person name="Waterston R.H."/>
            <person name="Wilson R.K."/>
        </authorList>
    </citation>
    <scope>NUCLEOTIDE SEQUENCE [LARGE SCALE GENOMIC DNA]</scope>
</reference>
<dbReference type="Proteomes" id="UP000005640">
    <property type="component" value="Chromosome 7"/>
</dbReference>
<dbReference type="Ensembl" id="ENST00000486371.1">
    <property type="protein sequence ID" value="ENSP00000418281.1"/>
    <property type="gene ID" value="ENSG00000170260.9"/>
</dbReference>
<proteinExistence type="predicted"/>